<accession>K0TA79</accession>
<name>K0TA79_THAOC</name>
<organism evidence="1 2">
    <name type="scientific">Thalassiosira oceanica</name>
    <name type="common">Marine diatom</name>
    <dbReference type="NCBI Taxonomy" id="159749"/>
    <lineage>
        <taxon>Eukaryota</taxon>
        <taxon>Sar</taxon>
        <taxon>Stramenopiles</taxon>
        <taxon>Ochrophyta</taxon>
        <taxon>Bacillariophyta</taxon>
        <taxon>Coscinodiscophyceae</taxon>
        <taxon>Thalassiosirophycidae</taxon>
        <taxon>Thalassiosirales</taxon>
        <taxon>Thalassiosiraceae</taxon>
        <taxon>Thalassiosira</taxon>
    </lineage>
</organism>
<protein>
    <submittedName>
        <fullName evidence="1">Uncharacterized protein</fullName>
    </submittedName>
</protein>
<evidence type="ECO:0000313" key="1">
    <source>
        <dbReference type="EMBL" id="EJK75613.1"/>
    </source>
</evidence>
<dbReference type="Proteomes" id="UP000266841">
    <property type="component" value="Unassembled WGS sequence"/>
</dbReference>
<reference evidence="1 2" key="1">
    <citation type="journal article" date="2012" name="Genome Biol.">
        <title>Genome and low-iron response of an oceanic diatom adapted to chronic iron limitation.</title>
        <authorList>
            <person name="Lommer M."/>
            <person name="Specht M."/>
            <person name="Roy A.S."/>
            <person name="Kraemer L."/>
            <person name="Andreson R."/>
            <person name="Gutowska M.A."/>
            <person name="Wolf J."/>
            <person name="Bergner S.V."/>
            <person name="Schilhabel M.B."/>
            <person name="Klostermeier U.C."/>
            <person name="Beiko R.G."/>
            <person name="Rosenstiel P."/>
            <person name="Hippler M."/>
            <person name="Laroche J."/>
        </authorList>
    </citation>
    <scope>NUCLEOTIDE SEQUENCE [LARGE SCALE GENOMIC DNA]</scope>
    <source>
        <strain evidence="1 2">CCMP1005</strain>
    </source>
</reference>
<comment type="caution">
    <text evidence="1">The sequence shown here is derived from an EMBL/GenBank/DDBJ whole genome shotgun (WGS) entry which is preliminary data.</text>
</comment>
<evidence type="ECO:0000313" key="2">
    <source>
        <dbReference type="Proteomes" id="UP000266841"/>
    </source>
</evidence>
<gene>
    <name evidence="1" type="ORF">THAOC_02660</name>
</gene>
<dbReference type="EMBL" id="AGNL01002832">
    <property type="protein sequence ID" value="EJK75613.1"/>
    <property type="molecule type" value="Genomic_DNA"/>
</dbReference>
<sequence>MRVGESLRLDQPLPEIPSGLKPSGTAYLFQTKRPFRSECCVVKVRHRYFKPVHFNSKAPPVHIDCQNLALAFSKNGAETIAVHTSSHEGSDCFWSKDHLRCPIVAFSVDERYTSGGKLVPEEKKSWNLGVMLHLHPRLILICKAWYNSFNELGLSDTIHQFEMNDNISARYLNRIGVHTCCKTDGKLSCRSSPDRIQMSQLSPIVIARLTKLTVDLPPTVALGPESSVSKRTRKRDCYSIAVDSKSAVTRATKRMRQCLPKHDVVYVPSHEPLKGKMYLFPYDLPLTTEGRGKFARIRPGKLKDLLRKLGSKCPIETYNAMLDTFSDETIYLMCRSIGRDGLSLVKDKHRAGSVEADACSYPDRRDGPTIAVWAPIRDAGDEHEYTIDEIDSMINVEELIQMLDHTYGTHVAKRKSVDCVGSNQYSDKSCVHSIQAARVADPVLHYMLLDILATSSRAKEVLNGLKPSELFTTLKGFANTNHKDVNDEILGKLRTAIIDYLEENVEFCKGELEKQISTKERKKLLKVLSSLRHVIMGGKLDKDSMPRLATKASCGYLCRWRGSSAMRPLAYFAYIESRTAVAIEPNRMAYNIFDSLSEHQTTYPVVTDGKHVYLNHSDLSILAWGLHAGAGSRTMFPKLRLVDALRYQTSYKNVVNNGAENQAIQAGYLSQQRLDAWLASGGQANP</sequence>
<proteinExistence type="predicted"/>
<keyword evidence="2" id="KW-1185">Reference proteome</keyword>
<dbReference type="AlphaFoldDB" id="K0TA79"/>